<evidence type="ECO:0000259" key="8">
    <source>
        <dbReference type="Pfam" id="PF01694"/>
    </source>
</evidence>
<organism evidence="9 10">
    <name type="scientific">Pelagirhabdus alkalitolerans</name>
    <dbReference type="NCBI Taxonomy" id="1612202"/>
    <lineage>
        <taxon>Bacteria</taxon>
        <taxon>Bacillati</taxon>
        <taxon>Bacillota</taxon>
        <taxon>Bacilli</taxon>
        <taxon>Bacillales</taxon>
        <taxon>Bacillaceae</taxon>
        <taxon>Pelagirhabdus</taxon>
    </lineage>
</organism>
<sequence length="257" mass="29155">MFFRNESFQDFIKFYPIVSSIIAIQVIVWLLMFLQTSIGITAYNLGIGSNFAISQGEYWRFVTPIFLHDWQGIGHLLFNSFALILFGPALEHMLGKLKFIMVYLGSGIAGNIFTYLVDTELTQFHLGASGAIYGLLGLLIYMVYFTPKWVDPASRQIIFVFVVIGLIMTFLRPGINEAAHLFGFIGGFAFGPLVTMNMTPYYIRRSVRKPRKTAGGVQFDPNRWNKKRFRVSRNTSSIIWWIILILAVLGILSGIVL</sequence>
<dbReference type="STRING" id="1612202.SAMN05421734_10528"/>
<evidence type="ECO:0000256" key="1">
    <source>
        <dbReference type="ARBA" id="ARBA00004141"/>
    </source>
</evidence>
<keyword evidence="10" id="KW-1185">Reference proteome</keyword>
<comment type="subcellular location">
    <subcellularLocation>
        <location evidence="1">Membrane</location>
        <topology evidence="1">Multi-pass membrane protein</topology>
    </subcellularLocation>
</comment>
<dbReference type="Pfam" id="PF01694">
    <property type="entry name" value="Rhomboid"/>
    <property type="match status" value="1"/>
</dbReference>
<comment type="similarity">
    <text evidence="2">Belongs to the peptidase S54 family.</text>
</comment>
<evidence type="ECO:0000256" key="4">
    <source>
        <dbReference type="ARBA" id="ARBA00022801"/>
    </source>
</evidence>
<protein>
    <submittedName>
        <fullName evidence="9">Membrane associated serine protease, rhomboid family</fullName>
    </submittedName>
</protein>
<proteinExistence type="inferred from homology"/>
<evidence type="ECO:0000313" key="10">
    <source>
        <dbReference type="Proteomes" id="UP000242949"/>
    </source>
</evidence>
<dbReference type="OrthoDB" id="9813074at2"/>
<feature type="transmembrane region" description="Helical" evidence="7">
    <location>
        <begin position="157"/>
        <end position="175"/>
    </location>
</feature>
<dbReference type="GO" id="GO:0006508">
    <property type="term" value="P:proteolysis"/>
    <property type="evidence" value="ECO:0007669"/>
    <property type="project" value="UniProtKB-KW"/>
</dbReference>
<evidence type="ECO:0000313" key="9">
    <source>
        <dbReference type="EMBL" id="SDC17426.1"/>
    </source>
</evidence>
<keyword evidence="3 7" id="KW-0812">Transmembrane</keyword>
<dbReference type="InterPro" id="IPR035952">
    <property type="entry name" value="Rhomboid-like_sf"/>
</dbReference>
<dbReference type="AlphaFoldDB" id="A0A1G6JHM3"/>
<dbReference type="EMBL" id="FMYI01000005">
    <property type="protein sequence ID" value="SDC17426.1"/>
    <property type="molecule type" value="Genomic_DNA"/>
</dbReference>
<keyword evidence="5 7" id="KW-1133">Transmembrane helix</keyword>
<dbReference type="PANTHER" id="PTHR43731:SF14">
    <property type="entry name" value="PRESENILIN-ASSOCIATED RHOMBOID-LIKE PROTEIN, MITOCHONDRIAL"/>
    <property type="match status" value="1"/>
</dbReference>
<gene>
    <name evidence="9" type="ORF">SAMN05421734_10528</name>
</gene>
<keyword evidence="9" id="KW-0645">Protease</keyword>
<feature type="transmembrane region" description="Helical" evidence="7">
    <location>
        <begin position="238"/>
        <end position="256"/>
    </location>
</feature>
<feature type="transmembrane region" description="Helical" evidence="7">
    <location>
        <begin position="12"/>
        <end position="34"/>
    </location>
</feature>
<dbReference type="PANTHER" id="PTHR43731">
    <property type="entry name" value="RHOMBOID PROTEASE"/>
    <property type="match status" value="1"/>
</dbReference>
<reference evidence="10" key="1">
    <citation type="submission" date="2016-09" db="EMBL/GenBank/DDBJ databases">
        <authorList>
            <person name="Varghese N."/>
            <person name="Submissions S."/>
        </authorList>
    </citation>
    <scope>NUCLEOTIDE SEQUENCE [LARGE SCALE GENOMIC DNA]</scope>
    <source>
        <strain evidence="10">S5</strain>
    </source>
</reference>
<evidence type="ECO:0000256" key="7">
    <source>
        <dbReference type="SAM" id="Phobius"/>
    </source>
</evidence>
<feature type="transmembrane region" description="Helical" evidence="7">
    <location>
        <begin position="123"/>
        <end position="145"/>
    </location>
</feature>
<evidence type="ECO:0000256" key="2">
    <source>
        <dbReference type="ARBA" id="ARBA00009045"/>
    </source>
</evidence>
<dbReference type="InterPro" id="IPR050925">
    <property type="entry name" value="Rhomboid_protease_S54"/>
</dbReference>
<dbReference type="Gene3D" id="1.20.1540.10">
    <property type="entry name" value="Rhomboid-like"/>
    <property type="match status" value="1"/>
</dbReference>
<dbReference type="GO" id="GO:0004252">
    <property type="term" value="F:serine-type endopeptidase activity"/>
    <property type="evidence" value="ECO:0007669"/>
    <property type="project" value="InterPro"/>
</dbReference>
<dbReference type="GO" id="GO:0016020">
    <property type="term" value="C:membrane"/>
    <property type="evidence" value="ECO:0007669"/>
    <property type="project" value="UniProtKB-SubCell"/>
</dbReference>
<dbReference type="Proteomes" id="UP000242949">
    <property type="component" value="Unassembled WGS sequence"/>
</dbReference>
<feature type="transmembrane region" description="Helical" evidence="7">
    <location>
        <begin position="97"/>
        <end position="117"/>
    </location>
</feature>
<keyword evidence="4" id="KW-0378">Hydrolase</keyword>
<dbReference type="InterPro" id="IPR022764">
    <property type="entry name" value="Peptidase_S54_rhomboid_dom"/>
</dbReference>
<accession>A0A1G6JHM3</accession>
<evidence type="ECO:0000256" key="5">
    <source>
        <dbReference type="ARBA" id="ARBA00022989"/>
    </source>
</evidence>
<evidence type="ECO:0000256" key="6">
    <source>
        <dbReference type="ARBA" id="ARBA00023136"/>
    </source>
</evidence>
<feature type="transmembrane region" description="Helical" evidence="7">
    <location>
        <begin position="72"/>
        <end position="90"/>
    </location>
</feature>
<feature type="domain" description="Peptidase S54 rhomboid" evidence="8">
    <location>
        <begin position="56"/>
        <end position="194"/>
    </location>
</feature>
<name>A0A1G6JHM3_9BACI</name>
<dbReference type="SUPFAM" id="SSF144091">
    <property type="entry name" value="Rhomboid-like"/>
    <property type="match status" value="1"/>
</dbReference>
<keyword evidence="6 7" id="KW-0472">Membrane</keyword>
<evidence type="ECO:0000256" key="3">
    <source>
        <dbReference type="ARBA" id="ARBA00022692"/>
    </source>
</evidence>
<feature type="transmembrane region" description="Helical" evidence="7">
    <location>
        <begin position="181"/>
        <end position="203"/>
    </location>
</feature>